<accession>A0A8T0CBB1</accession>
<sequence length="103" mass="11524">MVLFTYLMSYFGELPTLPLVSLSLLFFWLCHFNGLVFDGAKLGLPMEAVTQVLYGLILYWAIETDQAAWITIGTATLALISLCNYVIYRTRPAAPVELSAELQ</sequence>
<dbReference type="EMBL" id="AHCD03000027">
    <property type="protein sequence ID" value="KAF7787983.1"/>
    <property type="molecule type" value="Genomic_DNA"/>
</dbReference>
<organism evidence="2 3">
    <name type="scientific">Pseudoalteromonas rubra</name>
    <dbReference type="NCBI Taxonomy" id="43658"/>
    <lineage>
        <taxon>Bacteria</taxon>
        <taxon>Pseudomonadati</taxon>
        <taxon>Pseudomonadota</taxon>
        <taxon>Gammaproteobacteria</taxon>
        <taxon>Alteromonadales</taxon>
        <taxon>Pseudoalteromonadaceae</taxon>
        <taxon>Pseudoalteromonas</taxon>
    </lineage>
</organism>
<gene>
    <name evidence="2" type="ORF">PRUB_a2525</name>
</gene>
<keyword evidence="1" id="KW-0812">Transmembrane</keyword>
<feature type="transmembrane region" description="Helical" evidence="1">
    <location>
        <begin position="6"/>
        <end position="30"/>
    </location>
</feature>
<feature type="transmembrane region" description="Helical" evidence="1">
    <location>
        <begin position="42"/>
        <end position="62"/>
    </location>
</feature>
<proteinExistence type="predicted"/>
<comment type="caution">
    <text evidence="2">The sequence shown here is derived from an EMBL/GenBank/DDBJ whole genome shotgun (WGS) entry which is preliminary data.</text>
</comment>
<reference evidence="2 3" key="1">
    <citation type="journal article" date="2012" name="J. Bacteriol.">
        <title>Genome sequence of the cycloprodigiosin-producing bacterial strain Pseudoalteromonas rubra ATCC 29570(T).</title>
        <authorList>
            <person name="Xie B.B."/>
            <person name="Shu Y.L."/>
            <person name="Qin Q.L."/>
            <person name="Rong J.C."/>
            <person name="Zhang X.Y."/>
            <person name="Chen X.L."/>
            <person name="Zhou B.C."/>
            <person name="Zhang Y.Z."/>
        </authorList>
    </citation>
    <scope>NUCLEOTIDE SEQUENCE [LARGE SCALE GENOMIC DNA]</scope>
    <source>
        <strain evidence="2 3">DSM 6842</strain>
    </source>
</reference>
<dbReference type="AlphaFoldDB" id="A0A8T0CBB1"/>
<protein>
    <submittedName>
        <fullName evidence="2">Uncharacterized protein</fullName>
    </submittedName>
</protein>
<evidence type="ECO:0000313" key="3">
    <source>
        <dbReference type="Proteomes" id="UP000016480"/>
    </source>
</evidence>
<evidence type="ECO:0000256" key="1">
    <source>
        <dbReference type="SAM" id="Phobius"/>
    </source>
</evidence>
<evidence type="ECO:0000313" key="2">
    <source>
        <dbReference type="EMBL" id="KAF7787983.1"/>
    </source>
</evidence>
<dbReference type="Proteomes" id="UP000016480">
    <property type="component" value="Unassembled WGS sequence"/>
</dbReference>
<feature type="transmembrane region" description="Helical" evidence="1">
    <location>
        <begin position="68"/>
        <end position="88"/>
    </location>
</feature>
<keyword evidence="1" id="KW-1133">Transmembrane helix</keyword>
<keyword evidence="1" id="KW-0472">Membrane</keyword>
<name>A0A8T0CBB1_9GAMM</name>